<evidence type="ECO:0000313" key="4">
    <source>
        <dbReference type="EMBL" id="CAD7615635.1"/>
    </source>
</evidence>
<name>A0A7R9PSR2_TIMGE</name>
<protein>
    <recommendedName>
        <fullName evidence="5">Glucuronosyltransferase</fullName>
    </recommendedName>
</protein>
<dbReference type="EMBL" id="OE851958">
    <property type="protein sequence ID" value="CAD7615635.1"/>
    <property type="molecule type" value="Genomic_DNA"/>
</dbReference>
<dbReference type="InterPro" id="IPR002213">
    <property type="entry name" value="UDP_glucos_trans"/>
</dbReference>
<organism evidence="4">
    <name type="scientific">Timema genevievae</name>
    <name type="common">Walking stick</name>
    <dbReference type="NCBI Taxonomy" id="629358"/>
    <lineage>
        <taxon>Eukaryota</taxon>
        <taxon>Metazoa</taxon>
        <taxon>Ecdysozoa</taxon>
        <taxon>Arthropoda</taxon>
        <taxon>Hexapoda</taxon>
        <taxon>Insecta</taxon>
        <taxon>Pterygota</taxon>
        <taxon>Neoptera</taxon>
        <taxon>Polyneoptera</taxon>
        <taxon>Phasmatodea</taxon>
        <taxon>Timematodea</taxon>
        <taxon>Timematoidea</taxon>
        <taxon>Timematidae</taxon>
        <taxon>Timema</taxon>
    </lineage>
</organism>
<dbReference type="PANTHER" id="PTHR48043">
    <property type="entry name" value="EG:EG0003.4 PROTEIN-RELATED"/>
    <property type="match status" value="1"/>
</dbReference>
<dbReference type="SUPFAM" id="SSF53756">
    <property type="entry name" value="UDP-Glycosyltransferase/glycogen phosphorylase"/>
    <property type="match status" value="1"/>
</dbReference>
<proteinExistence type="inferred from homology"/>
<sequence length="143" mass="15693">MQGGLQSIEEALTVGVPLIAIPFFSDQDFNVKKIEEKGIGIRLDFAEITKEKLLFALDKVINDSLSKKRNTSSNITERSTPNCNGSCNLVDGLRTKTQRSLAPAYCSCGHAMVPVPATRCHCLHISDFNNNSHNRVHCCQGCV</sequence>
<evidence type="ECO:0008006" key="5">
    <source>
        <dbReference type="Google" id="ProtNLM"/>
    </source>
</evidence>
<dbReference type="InterPro" id="IPR050271">
    <property type="entry name" value="UDP-glycosyltransferase"/>
</dbReference>
<evidence type="ECO:0000256" key="2">
    <source>
        <dbReference type="ARBA" id="ARBA00022676"/>
    </source>
</evidence>
<evidence type="ECO:0000256" key="1">
    <source>
        <dbReference type="ARBA" id="ARBA00009995"/>
    </source>
</evidence>
<comment type="similarity">
    <text evidence="1">Belongs to the UDP-glycosyltransferase family.</text>
</comment>
<keyword evidence="3" id="KW-0808">Transferase</keyword>
<dbReference type="Gene3D" id="3.40.50.2000">
    <property type="entry name" value="Glycogen Phosphorylase B"/>
    <property type="match status" value="1"/>
</dbReference>
<dbReference type="PANTHER" id="PTHR48043:SF159">
    <property type="entry name" value="EG:EG0003.4 PROTEIN-RELATED"/>
    <property type="match status" value="1"/>
</dbReference>
<evidence type="ECO:0000256" key="3">
    <source>
        <dbReference type="ARBA" id="ARBA00022679"/>
    </source>
</evidence>
<accession>A0A7R9PSR2</accession>
<keyword evidence="2" id="KW-0328">Glycosyltransferase</keyword>
<gene>
    <name evidence="4" type="ORF">TGEB3V08_LOCUS11572</name>
</gene>
<dbReference type="AlphaFoldDB" id="A0A7R9PSR2"/>
<reference evidence="4" key="1">
    <citation type="submission" date="2020-11" db="EMBL/GenBank/DDBJ databases">
        <authorList>
            <person name="Tran Van P."/>
        </authorList>
    </citation>
    <scope>NUCLEOTIDE SEQUENCE</scope>
</reference>
<dbReference type="Pfam" id="PF00201">
    <property type="entry name" value="UDPGT"/>
    <property type="match status" value="1"/>
</dbReference>
<dbReference type="GO" id="GO:0008194">
    <property type="term" value="F:UDP-glycosyltransferase activity"/>
    <property type="evidence" value="ECO:0007669"/>
    <property type="project" value="InterPro"/>
</dbReference>